<proteinExistence type="inferred from homology"/>
<dbReference type="EC" id="5.3.99.3" evidence="4"/>
<dbReference type="KEGG" id="lgi:LOTGIDRAFT_180368"/>
<reference evidence="22 23" key="1">
    <citation type="journal article" date="2013" name="Nature">
        <title>Insights into bilaterian evolution from three spiralian genomes.</title>
        <authorList>
            <person name="Simakov O."/>
            <person name="Marletaz F."/>
            <person name="Cho S.J."/>
            <person name="Edsinger-Gonzales E."/>
            <person name="Havlak P."/>
            <person name="Hellsten U."/>
            <person name="Kuo D.H."/>
            <person name="Larsson T."/>
            <person name="Lv J."/>
            <person name="Arendt D."/>
            <person name="Savage R."/>
            <person name="Osoegawa K."/>
            <person name="de Jong P."/>
            <person name="Grimwood J."/>
            <person name="Chapman J.A."/>
            <person name="Shapiro H."/>
            <person name="Aerts A."/>
            <person name="Otillar R.P."/>
            <person name="Terry A.Y."/>
            <person name="Boore J.L."/>
            <person name="Grigoriev I.V."/>
            <person name="Lindberg D.R."/>
            <person name="Seaver E.C."/>
            <person name="Weisblat D.A."/>
            <person name="Putnam N.H."/>
            <person name="Rokhsar D.S."/>
        </authorList>
    </citation>
    <scope>NUCLEOTIDE SEQUENCE [LARGE SCALE GENOMIC DNA]</scope>
</reference>
<dbReference type="InterPro" id="IPR034335">
    <property type="entry name" value="PGES2_C"/>
</dbReference>
<dbReference type="Pfam" id="PF00462">
    <property type="entry name" value="Glutaredoxin"/>
    <property type="match status" value="1"/>
</dbReference>
<keyword evidence="7" id="KW-0444">Lipid biosynthesis</keyword>
<dbReference type="InterPro" id="IPR004045">
    <property type="entry name" value="Glutathione_S-Trfase_N"/>
</dbReference>
<organism evidence="22 23">
    <name type="scientific">Lottia gigantea</name>
    <name type="common">Giant owl limpet</name>
    <dbReference type="NCBI Taxonomy" id="225164"/>
    <lineage>
        <taxon>Eukaryota</taxon>
        <taxon>Metazoa</taxon>
        <taxon>Spiralia</taxon>
        <taxon>Lophotrochozoa</taxon>
        <taxon>Mollusca</taxon>
        <taxon>Gastropoda</taxon>
        <taxon>Patellogastropoda</taxon>
        <taxon>Lottioidea</taxon>
        <taxon>Lottiidae</taxon>
        <taxon>Lottia</taxon>
    </lineage>
</organism>
<gene>
    <name evidence="22" type="ORF">LOTGIDRAFT_180368</name>
</gene>
<dbReference type="GO" id="GO:0012505">
    <property type="term" value="C:endomembrane system"/>
    <property type="evidence" value="ECO:0007669"/>
    <property type="project" value="UniProtKB-SubCell"/>
</dbReference>
<keyword evidence="9 20" id="KW-0812">Transmembrane</keyword>
<evidence type="ECO:0000256" key="17">
    <source>
        <dbReference type="ARBA" id="ARBA00023931"/>
    </source>
</evidence>
<keyword evidence="10" id="KW-0276">Fatty acid metabolism</keyword>
<evidence type="ECO:0000256" key="3">
    <source>
        <dbReference type="ARBA" id="ARBA00007409"/>
    </source>
</evidence>
<dbReference type="Proteomes" id="UP000030746">
    <property type="component" value="Unassembled WGS sequence"/>
</dbReference>
<dbReference type="SFLD" id="SFLDG01203">
    <property type="entry name" value="Prostaglandin_E_synthase_like1"/>
    <property type="match status" value="1"/>
</dbReference>
<evidence type="ECO:0000256" key="16">
    <source>
        <dbReference type="ARBA" id="ARBA00023930"/>
    </source>
</evidence>
<dbReference type="UniPathway" id="UPA00662"/>
<dbReference type="PROSITE" id="PS51354">
    <property type="entry name" value="GLUTAREDOXIN_2"/>
    <property type="match status" value="1"/>
</dbReference>
<dbReference type="Gene3D" id="3.40.30.10">
    <property type="entry name" value="Glutaredoxin"/>
    <property type="match status" value="1"/>
</dbReference>
<dbReference type="CDD" id="cd03197">
    <property type="entry name" value="GST_C_mPGES2"/>
    <property type="match status" value="1"/>
</dbReference>
<dbReference type="GeneID" id="20244401"/>
<sequence length="333" mass="38441">MAGALALGGGALTLGFRWNRMIVRADSSAAPNFTPTKLIRYNKDNHGLKLTLFQFQTCPFCCKTRAFLDYYGISYDVVEVNSVTKKQLKWSQYKKVPVLVVNGVGKDGFLQLNESSVIMSLLESYLINPKYKLEELKSYYPCIESKEGRKVVYDFPNRYYVMYGADVTKQVYDERKQERKWRFWSDDNLVHVLSPNVYRTMSESLATFRYFSDVGDWEKNFSRFERLMVIYVGATVMYFVGKMLKKKHKLKKDVRESLYDSCREWTRALGTKQPFMGGKNPDLSDLAVYGVLSSIEGCEAFQDALKHTKIGPWYNRTKEAVKNNLGASVPLRK</sequence>
<dbReference type="SFLD" id="SFLDS00019">
    <property type="entry name" value="Glutathione_Transferase_(cytos"/>
    <property type="match status" value="1"/>
</dbReference>
<comment type="similarity">
    <text evidence="3">Belongs to the GST superfamily.</text>
</comment>
<dbReference type="EMBL" id="KB200639">
    <property type="protein sequence ID" value="ESP00899.1"/>
    <property type="molecule type" value="Genomic_DNA"/>
</dbReference>
<comment type="subcellular location">
    <subcellularLocation>
        <location evidence="19">Endomembrane system</location>
        <topology evidence="19">Single-pass membrane protein</topology>
    </subcellularLocation>
</comment>
<evidence type="ECO:0000256" key="11">
    <source>
        <dbReference type="ARBA" id="ARBA00022989"/>
    </source>
</evidence>
<evidence type="ECO:0000256" key="18">
    <source>
        <dbReference type="ARBA" id="ARBA00031041"/>
    </source>
</evidence>
<evidence type="ECO:0000256" key="10">
    <source>
        <dbReference type="ARBA" id="ARBA00022832"/>
    </source>
</evidence>
<dbReference type="PROSITE" id="PS00195">
    <property type="entry name" value="GLUTAREDOXIN_1"/>
    <property type="match status" value="1"/>
</dbReference>
<dbReference type="PANTHER" id="PTHR12782">
    <property type="entry name" value="MICROSOMAL PROSTAGLANDIN E SYNTHASE-2"/>
    <property type="match status" value="1"/>
</dbReference>
<accession>V4AAB4</accession>
<dbReference type="SUPFAM" id="SSF52833">
    <property type="entry name" value="Thioredoxin-like"/>
    <property type="match status" value="1"/>
</dbReference>
<evidence type="ECO:0000256" key="8">
    <source>
        <dbReference type="ARBA" id="ARBA00022585"/>
    </source>
</evidence>
<dbReference type="AlphaFoldDB" id="V4AAB4"/>
<keyword evidence="14" id="KW-0275">Fatty acid biosynthesis</keyword>
<evidence type="ECO:0000256" key="12">
    <source>
        <dbReference type="ARBA" id="ARBA00023098"/>
    </source>
</evidence>
<dbReference type="PROSITE" id="PS50404">
    <property type="entry name" value="GST_NTER"/>
    <property type="match status" value="1"/>
</dbReference>
<dbReference type="STRING" id="225164.V4AAB4"/>
<keyword evidence="13 20" id="KW-0472">Membrane</keyword>
<evidence type="ECO:0000256" key="15">
    <source>
        <dbReference type="ARBA" id="ARBA00023235"/>
    </source>
</evidence>
<evidence type="ECO:0000256" key="9">
    <source>
        <dbReference type="ARBA" id="ARBA00022692"/>
    </source>
</evidence>
<dbReference type="InterPro" id="IPR034334">
    <property type="entry name" value="PGES2"/>
</dbReference>
<evidence type="ECO:0000256" key="20">
    <source>
        <dbReference type="SAM" id="Phobius"/>
    </source>
</evidence>
<dbReference type="InterPro" id="IPR036282">
    <property type="entry name" value="Glutathione-S-Trfase_C_sf"/>
</dbReference>
<evidence type="ECO:0000313" key="23">
    <source>
        <dbReference type="Proteomes" id="UP000030746"/>
    </source>
</evidence>
<feature type="domain" description="GST N-terminal" evidence="21">
    <location>
        <begin position="48"/>
        <end position="130"/>
    </location>
</feature>
<dbReference type="RefSeq" id="XP_009048435.1">
    <property type="nucleotide sequence ID" value="XM_009050187.1"/>
</dbReference>
<dbReference type="InterPro" id="IPR040079">
    <property type="entry name" value="Glutathione_S-Trfase"/>
</dbReference>
<dbReference type="Gene3D" id="6.20.200.30">
    <property type="match status" value="1"/>
</dbReference>
<evidence type="ECO:0000256" key="14">
    <source>
        <dbReference type="ARBA" id="ARBA00023160"/>
    </source>
</evidence>
<comment type="function">
    <text evidence="1">Has a glutathione-disulfide oxidoreductase activity in the presence of NADPH and glutathione reductase. Reduces low molecular weight disulfides and proteins.</text>
</comment>
<feature type="transmembrane region" description="Helical" evidence="20">
    <location>
        <begin position="227"/>
        <end position="244"/>
    </location>
</feature>
<dbReference type="OMA" id="DYCLTEG"/>
<evidence type="ECO:0000256" key="1">
    <source>
        <dbReference type="ARBA" id="ARBA00002549"/>
    </source>
</evidence>
<dbReference type="InterPro" id="IPR002109">
    <property type="entry name" value="Glutaredoxin"/>
</dbReference>
<comment type="catalytic activity">
    <reaction evidence="17">
        <text>prostaglandin H2 = prostaglandin E2</text>
        <dbReference type="Rhea" id="RHEA:12893"/>
        <dbReference type="ChEBI" id="CHEBI:57405"/>
        <dbReference type="ChEBI" id="CHEBI:606564"/>
        <dbReference type="EC" id="5.3.99.3"/>
    </reaction>
    <physiologicalReaction direction="left-to-right" evidence="17">
        <dbReference type="Rhea" id="RHEA:12894"/>
    </physiologicalReaction>
</comment>
<comment type="pathway">
    <text evidence="2">Lipid metabolism; prostaglandin biosynthesis.</text>
</comment>
<keyword evidence="11 20" id="KW-1133">Transmembrane helix</keyword>
<dbReference type="Gene3D" id="1.20.1050.10">
    <property type="match status" value="1"/>
</dbReference>
<dbReference type="GO" id="GO:0001516">
    <property type="term" value="P:prostaglandin biosynthetic process"/>
    <property type="evidence" value="ECO:0007669"/>
    <property type="project" value="UniProtKB-UniPathway"/>
</dbReference>
<keyword evidence="15" id="KW-0413">Isomerase</keyword>
<comment type="catalytic activity">
    <reaction evidence="16">
        <text>prostaglandin H2 = (12S)-hydroxy-(5Z,8E,10E)-heptadecatrienoate + malonaldehyde</text>
        <dbReference type="Rhea" id="RHEA:48644"/>
        <dbReference type="ChEBI" id="CHEBI:57405"/>
        <dbReference type="ChEBI" id="CHEBI:90694"/>
        <dbReference type="ChEBI" id="CHEBI:566274"/>
    </reaction>
    <physiologicalReaction direction="left-to-right" evidence="16">
        <dbReference type="Rhea" id="RHEA:48645"/>
    </physiologicalReaction>
</comment>
<evidence type="ECO:0000256" key="5">
    <source>
        <dbReference type="ARBA" id="ARBA00019474"/>
    </source>
</evidence>
<evidence type="ECO:0000256" key="2">
    <source>
        <dbReference type="ARBA" id="ARBA00004702"/>
    </source>
</evidence>
<evidence type="ECO:0000259" key="21">
    <source>
        <dbReference type="PROSITE" id="PS50404"/>
    </source>
</evidence>
<dbReference type="PANTHER" id="PTHR12782:SF5">
    <property type="entry name" value="PROSTAGLANDIN E SYNTHASE 2"/>
    <property type="match status" value="1"/>
</dbReference>
<dbReference type="GO" id="GO:0050220">
    <property type="term" value="F:prostaglandin-E synthase activity"/>
    <property type="evidence" value="ECO:0007669"/>
    <property type="project" value="UniProtKB-EC"/>
</dbReference>
<evidence type="ECO:0000256" key="6">
    <source>
        <dbReference type="ARBA" id="ARBA00022501"/>
    </source>
</evidence>
<keyword evidence="12" id="KW-0443">Lipid metabolism</keyword>
<evidence type="ECO:0000256" key="19">
    <source>
        <dbReference type="ARBA" id="ARBA00037847"/>
    </source>
</evidence>
<dbReference type="SFLD" id="SFLDG01182">
    <property type="entry name" value="Prostaglandin_E_synthase_like"/>
    <property type="match status" value="1"/>
</dbReference>
<name>V4AAB4_LOTGI</name>
<protein>
    <recommendedName>
        <fullName evidence="5">Prostaglandin E synthase 2</fullName>
        <ecNumber evidence="4">5.3.99.3</ecNumber>
    </recommendedName>
    <alternativeName>
        <fullName evidence="18">Microsomal prostaglandin E synthase 2</fullName>
    </alternativeName>
</protein>
<evidence type="ECO:0000256" key="4">
    <source>
        <dbReference type="ARBA" id="ARBA00012203"/>
    </source>
</evidence>
<dbReference type="InterPro" id="IPR011767">
    <property type="entry name" value="GLR_AS"/>
</dbReference>
<evidence type="ECO:0000256" key="13">
    <source>
        <dbReference type="ARBA" id="ARBA00023136"/>
    </source>
</evidence>
<dbReference type="GO" id="GO:0005739">
    <property type="term" value="C:mitochondrion"/>
    <property type="evidence" value="ECO:0007669"/>
    <property type="project" value="TreeGrafter"/>
</dbReference>
<keyword evidence="8" id="KW-0643">Prostaglandin biosynthesis</keyword>
<keyword evidence="6" id="KW-0644">Prostaglandin metabolism</keyword>
<dbReference type="SUPFAM" id="SSF47616">
    <property type="entry name" value="GST C-terminal domain-like"/>
    <property type="match status" value="1"/>
</dbReference>
<evidence type="ECO:0000256" key="7">
    <source>
        <dbReference type="ARBA" id="ARBA00022516"/>
    </source>
</evidence>
<dbReference type="OrthoDB" id="423541at2759"/>
<dbReference type="HOGENOM" id="CLU_011226_0_1_1"/>
<keyword evidence="23" id="KW-1185">Reference proteome</keyword>
<dbReference type="InterPro" id="IPR036249">
    <property type="entry name" value="Thioredoxin-like_sf"/>
</dbReference>
<evidence type="ECO:0000313" key="22">
    <source>
        <dbReference type="EMBL" id="ESP00899.1"/>
    </source>
</evidence>
<dbReference type="CTD" id="20244401"/>